<feature type="transmembrane region" description="Helical" evidence="6">
    <location>
        <begin position="59"/>
        <end position="80"/>
    </location>
</feature>
<feature type="transmembrane region" description="Helical" evidence="6">
    <location>
        <begin position="29"/>
        <end position="47"/>
    </location>
</feature>
<dbReference type="InterPro" id="IPR036259">
    <property type="entry name" value="MFS_trans_sf"/>
</dbReference>
<evidence type="ECO:0000259" key="7">
    <source>
        <dbReference type="PROSITE" id="PS50850"/>
    </source>
</evidence>
<dbReference type="EMBL" id="OZ037947">
    <property type="protein sequence ID" value="CAL1707466.1"/>
    <property type="molecule type" value="Genomic_DNA"/>
</dbReference>
<proteinExistence type="predicted"/>
<sequence>MPLLLVIWGGMVTLQGVVTSYVGLVTVRTFLGLCEGPMFPGVVLYLSGFYTREELSLRVALFFSSASLSGAFSSLPAAAIRNMHGIGGKPGWAWIFILEGLFTVLIGFIAFFFIPSTLEDSRFLTQRQKDILMARLARDRPANNLDGKFSVKDILYSLQSPHVILLLVQLFCTGTMLHGLALFLPSIVNELGYSATHTQLIGVGPFAAGFVVHTSLVDIIRVLYPLWSSRCLL</sequence>
<dbReference type="PANTHER" id="PTHR43791:SF85">
    <property type="entry name" value="TRANSPORTER, PUTATIVE (AFU_ORTHOLOGUE AFUA_6G00710)-RELATED"/>
    <property type="match status" value="1"/>
</dbReference>
<evidence type="ECO:0000313" key="8">
    <source>
        <dbReference type="EMBL" id="CAL1707466.1"/>
    </source>
</evidence>
<evidence type="ECO:0000256" key="6">
    <source>
        <dbReference type="SAM" id="Phobius"/>
    </source>
</evidence>
<keyword evidence="2" id="KW-0813">Transport</keyword>
<dbReference type="PANTHER" id="PTHR43791">
    <property type="entry name" value="PERMEASE-RELATED"/>
    <property type="match status" value="1"/>
</dbReference>
<keyword evidence="3 6" id="KW-0812">Transmembrane</keyword>
<dbReference type="InterPro" id="IPR011701">
    <property type="entry name" value="MFS"/>
</dbReference>
<organism evidence="8 9">
    <name type="scientific">Somion occarium</name>
    <dbReference type="NCBI Taxonomy" id="3059160"/>
    <lineage>
        <taxon>Eukaryota</taxon>
        <taxon>Fungi</taxon>
        <taxon>Dikarya</taxon>
        <taxon>Basidiomycota</taxon>
        <taxon>Agaricomycotina</taxon>
        <taxon>Agaricomycetes</taxon>
        <taxon>Polyporales</taxon>
        <taxon>Cerrenaceae</taxon>
        <taxon>Somion</taxon>
    </lineage>
</organism>
<feature type="transmembrane region" description="Helical" evidence="6">
    <location>
        <begin position="163"/>
        <end position="188"/>
    </location>
</feature>
<protein>
    <recommendedName>
        <fullName evidence="7">Major facilitator superfamily (MFS) profile domain-containing protein</fullName>
    </recommendedName>
</protein>
<evidence type="ECO:0000256" key="3">
    <source>
        <dbReference type="ARBA" id="ARBA00022692"/>
    </source>
</evidence>
<dbReference type="Pfam" id="PF07690">
    <property type="entry name" value="MFS_1"/>
    <property type="match status" value="1"/>
</dbReference>
<evidence type="ECO:0000256" key="1">
    <source>
        <dbReference type="ARBA" id="ARBA00004141"/>
    </source>
</evidence>
<feature type="transmembrane region" description="Helical" evidence="6">
    <location>
        <begin position="92"/>
        <end position="114"/>
    </location>
</feature>
<gene>
    <name evidence="8" type="ORF">GFSPODELE1_LOCUS6381</name>
</gene>
<dbReference type="Gene3D" id="1.20.1250.20">
    <property type="entry name" value="MFS general substrate transporter like domains"/>
    <property type="match status" value="1"/>
</dbReference>
<feature type="transmembrane region" description="Helical" evidence="6">
    <location>
        <begin position="200"/>
        <end position="224"/>
    </location>
</feature>
<feature type="domain" description="Major facilitator superfamily (MFS) profile" evidence="7">
    <location>
        <begin position="1"/>
        <end position="233"/>
    </location>
</feature>
<keyword evidence="4 6" id="KW-1133">Transmembrane helix</keyword>
<name>A0ABP1DI12_9APHY</name>
<evidence type="ECO:0000256" key="5">
    <source>
        <dbReference type="ARBA" id="ARBA00023136"/>
    </source>
</evidence>
<keyword evidence="9" id="KW-1185">Reference proteome</keyword>
<dbReference type="PROSITE" id="PS50850">
    <property type="entry name" value="MFS"/>
    <property type="match status" value="1"/>
</dbReference>
<comment type="subcellular location">
    <subcellularLocation>
        <location evidence="1">Membrane</location>
        <topology evidence="1">Multi-pass membrane protein</topology>
    </subcellularLocation>
</comment>
<accession>A0ABP1DI12</accession>
<dbReference type="InterPro" id="IPR020846">
    <property type="entry name" value="MFS_dom"/>
</dbReference>
<dbReference type="SUPFAM" id="SSF103473">
    <property type="entry name" value="MFS general substrate transporter"/>
    <property type="match status" value="1"/>
</dbReference>
<dbReference type="Proteomes" id="UP001497453">
    <property type="component" value="Chromosome 4"/>
</dbReference>
<evidence type="ECO:0000256" key="4">
    <source>
        <dbReference type="ARBA" id="ARBA00022989"/>
    </source>
</evidence>
<keyword evidence="5 6" id="KW-0472">Membrane</keyword>
<evidence type="ECO:0000256" key="2">
    <source>
        <dbReference type="ARBA" id="ARBA00022448"/>
    </source>
</evidence>
<evidence type="ECO:0000313" key="9">
    <source>
        <dbReference type="Proteomes" id="UP001497453"/>
    </source>
</evidence>
<reference evidence="9" key="1">
    <citation type="submission" date="2024-04" db="EMBL/GenBank/DDBJ databases">
        <authorList>
            <person name="Shaw F."/>
            <person name="Minotto A."/>
        </authorList>
    </citation>
    <scope>NUCLEOTIDE SEQUENCE [LARGE SCALE GENOMIC DNA]</scope>
</reference>